<dbReference type="Proteomes" id="UP001162031">
    <property type="component" value="Unassembled WGS sequence"/>
</dbReference>
<proteinExistence type="predicted"/>
<keyword evidence="1" id="KW-0732">Signal</keyword>
<evidence type="ECO:0008006" key="4">
    <source>
        <dbReference type="Google" id="ProtNLM"/>
    </source>
</evidence>
<feature type="chain" id="PRO_5043550061" description="RxLR effector candidate protein" evidence="1">
    <location>
        <begin position="30"/>
        <end position="305"/>
    </location>
</feature>
<feature type="signal peptide" evidence="1">
    <location>
        <begin position="1"/>
        <end position="29"/>
    </location>
</feature>
<evidence type="ECO:0000256" key="1">
    <source>
        <dbReference type="SAM" id="SignalP"/>
    </source>
</evidence>
<gene>
    <name evidence="2" type="ORF">HBR001_LOCUS8846</name>
</gene>
<reference evidence="2" key="1">
    <citation type="submission" date="2022-12" db="EMBL/GenBank/DDBJ databases">
        <authorList>
            <person name="Webb A."/>
        </authorList>
    </citation>
    <scope>NUCLEOTIDE SEQUENCE</scope>
    <source>
        <strain evidence="2">Hp1</strain>
    </source>
</reference>
<comment type="caution">
    <text evidence="2">The sequence shown here is derived from an EMBL/GenBank/DDBJ whole genome shotgun (WGS) entry which is preliminary data.</text>
</comment>
<evidence type="ECO:0000313" key="2">
    <source>
        <dbReference type="EMBL" id="CAI5742168.1"/>
    </source>
</evidence>
<protein>
    <recommendedName>
        <fullName evidence="4">RxLR effector candidate protein</fullName>
    </recommendedName>
</protein>
<organism evidence="2 3">
    <name type="scientific">Hyaloperonospora brassicae</name>
    <name type="common">Brassica downy mildew</name>
    <name type="synonym">Peronospora brassicae</name>
    <dbReference type="NCBI Taxonomy" id="162125"/>
    <lineage>
        <taxon>Eukaryota</taxon>
        <taxon>Sar</taxon>
        <taxon>Stramenopiles</taxon>
        <taxon>Oomycota</taxon>
        <taxon>Peronosporomycetes</taxon>
        <taxon>Peronosporales</taxon>
        <taxon>Peronosporaceae</taxon>
        <taxon>Hyaloperonospora</taxon>
    </lineage>
</organism>
<accession>A0AAV0V0Y2</accession>
<keyword evidence="3" id="KW-1185">Reference proteome</keyword>
<sequence length="305" mass="33860">MRRCFLFAFYASGALLVTSSVVAPDPGEAQTTAPGTHAVEYETGQTLRGARPFVEGEQEDRSGPSEPSVFTRLLNHVRSPRAKAQFDGALLNAHEKIDSAAMRYKEIELAATRDGEIEPAVMRNGEIEPAVMENGEIEPAVLQIGKYELAEALESKADSTVTLQYINSVVEAISKAEGEARQKLETLLHDAVVQFVSEHPVQPKYKHEFSKFMSKHRELIVREDKELGPKNLALMFVTAKKQDKKLTKKADGWEPVLFSHWYMNSRTPEVMKKTFAEAGPSAFGSDDEAQAILSRYAVFCKALGR</sequence>
<dbReference type="EMBL" id="CANTFL010001463">
    <property type="protein sequence ID" value="CAI5742168.1"/>
    <property type="molecule type" value="Genomic_DNA"/>
</dbReference>
<name>A0AAV0V0Y2_HYABA</name>
<evidence type="ECO:0000313" key="3">
    <source>
        <dbReference type="Proteomes" id="UP001162031"/>
    </source>
</evidence>
<dbReference type="AlphaFoldDB" id="A0AAV0V0Y2"/>